<comment type="caution">
    <text evidence="2">The sequence shown here is derived from an EMBL/GenBank/DDBJ whole genome shotgun (WGS) entry which is preliminary data.</text>
</comment>
<evidence type="ECO:0000313" key="2">
    <source>
        <dbReference type="EMBL" id="KAJ1523148.1"/>
    </source>
</evidence>
<sequence>MMAVSMRQKSLGVLDDFEVSVAVVPNVVTSQGEGEHVHSRDEPVREPLRGEKRKKAMQELENAPPKVVKRKMLKEKLSTESGEKELEEGGNFNGVHTSEALSQVSYEGRKSKKLDPHDPWNNLVLNAKQLDSELGKKSIFLLSYSPFGVAWATHNQLQYIKEEAKVSKPFICEVDSTGSESKPVPWDEDKKQVLTYNLVHKRDAPKSSIITLSTFLSNNQHQSEPAHWLGMLRTQYKEVTKSKDFPVDIGVMDMGWCITYAWLHEMCGMSLMQYLHACVQAKAKNVIDFVLALWCYSHLINNTKMRATKLFPLKTFPFSPARKFLKSFVAAMARTTELEEVLDIFKWGVIILESEHYTDLVQRAIEAIAIRFGANKEDILNDESAEEDVLPLDDEVSEPDEDAVYVSGPTTYKDSPFFKQFHAAYKKAMGDIDRESESSDLRDNLGSNPLYVPTFVDHLLRYVLPYYCMWSRYMQCILLPGKENPLTNKCVERSHGLDKQENLRKKKFQDASVVMVDLVRGAEDRLLEFNFNTNFKEYKKRQTQEGGKRIEPPAKENAIEKWKPRHSRPPGGHYSRSALSKYGNSLCDKIRRASERKPLVKNRKKDMKRKRTSGRGCKEQVLNVSEIAQDNHSDLTCDMEERTAGDVPEEFEAITDILDMEENAIPQVTEVLVEPHISWGPVTSDNVVALLASSHVTSGDTAEIITEPALSSGDAVWQTPDGLNFFCQINESTIIHKDLPTLVAEGFRIVTSNVSLLPDSSCAVDQDPVDATLEQSGKNVSTFCLNTLGSSCDVDQDPVDATLEQSGDNVSTFCLNTLGSSCDVDQDPVEATSEWNDSSCAVGQDPVDATLEQSGKNVSTFCLNTLGSSCDVDQDPVDATLEQSGDNVSTFCLNTLGSSCDVDQDPVKATSEWNDSSCAVGQDPVDATLEQSGKNVSTFSLNTLGSSCDVDQDPVEATSEWNVSPVFNTCRPPLTDFIDKPEGEEKTASPTGITMLSHTTVAVLTTYNIISAFYPINAHELMLAMGLDSSCAVGQDPVDATLEQNGDNLTTVEEEGKLMQKKCSASYIHVAAEQNTFS</sequence>
<accession>A0AAV7XEL0</accession>
<gene>
    <name evidence="2" type="ORF">ONE63_001041</name>
</gene>
<feature type="region of interest" description="Disordered" evidence="1">
    <location>
        <begin position="30"/>
        <end position="55"/>
    </location>
</feature>
<evidence type="ECO:0000256" key="1">
    <source>
        <dbReference type="SAM" id="MobiDB-lite"/>
    </source>
</evidence>
<organism evidence="2 3">
    <name type="scientific">Megalurothrips usitatus</name>
    <name type="common">bean blossom thrips</name>
    <dbReference type="NCBI Taxonomy" id="439358"/>
    <lineage>
        <taxon>Eukaryota</taxon>
        <taxon>Metazoa</taxon>
        <taxon>Ecdysozoa</taxon>
        <taxon>Arthropoda</taxon>
        <taxon>Hexapoda</taxon>
        <taxon>Insecta</taxon>
        <taxon>Pterygota</taxon>
        <taxon>Neoptera</taxon>
        <taxon>Paraneoptera</taxon>
        <taxon>Thysanoptera</taxon>
        <taxon>Terebrantia</taxon>
        <taxon>Thripoidea</taxon>
        <taxon>Thripidae</taxon>
        <taxon>Megalurothrips</taxon>
    </lineage>
</organism>
<dbReference type="Proteomes" id="UP001075354">
    <property type="component" value="Chromosome 10"/>
</dbReference>
<dbReference type="AlphaFoldDB" id="A0AAV7XEL0"/>
<name>A0AAV7XEL0_9NEOP</name>
<protein>
    <submittedName>
        <fullName evidence="2">Uncharacterized protein</fullName>
    </submittedName>
</protein>
<evidence type="ECO:0000313" key="3">
    <source>
        <dbReference type="Proteomes" id="UP001075354"/>
    </source>
</evidence>
<proteinExistence type="predicted"/>
<dbReference type="EMBL" id="JAPTSV010000010">
    <property type="protein sequence ID" value="KAJ1523148.1"/>
    <property type="molecule type" value="Genomic_DNA"/>
</dbReference>
<keyword evidence="3" id="KW-1185">Reference proteome</keyword>
<feature type="compositionally biased region" description="Basic and acidic residues" evidence="1">
    <location>
        <begin position="33"/>
        <end position="50"/>
    </location>
</feature>
<reference evidence="2" key="1">
    <citation type="submission" date="2022-12" db="EMBL/GenBank/DDBJ databases">
        <title>Chromosome-level genome assembly of the bean flower thrips Megalurothrips usitatus.</title>
        <authorList>
            <person name="Ma L."/>
            <person name="Liu Q."/>
            <person name="Li H."/>
            <person name="Cai W."/>
        </authorList>
    </citation>
    <scope>NUCLEOTIDE SEQUENCE</scope>
    <source>
        <strain evidence="2">Cailab_2022a</strain>
    </source>
</reference>